<dbReference type="InterPro" id="IPR016188">
    <property type="entry name" value="PurM-like_N"/>
</dbReference>
<feature type="domain" description="PurM-like N-terminal" evidence="1">
    <location>
        <begin position="11"/>
        <end position="123"/>
    </location>
</feature>
<dbReference type="SUPFAM" id="SSF55326">
    <property type="entry name" value="PurM N-terminal domain-like"/>
    <property type="match status" value="1"/>
</dbReference>
<dbReference type="RefSeq" id="WP_035163652.1">
    <property type="nucleotide sequence ID" value="NZ_AZTB01000034.1"/>
</dbReference>
<dbReference type="EMBL" id="AZTB01000034">
    <property type="protein sequence ID" value="KGG80225.1"/>
    <property type="molecule type" value="Genomic_DNA"/>
</dbReference>
<dbReference type="AlphaFoldDB" id="A0A096BGB3"/>
<name>A0A096BGB3_9FIRM</name>
<organism evidence="2 3">
    <name type="scientific">Caloranaerobacter azorensis H53214</name>
    <dbReference type="NCBI Taxonomy" id="1156417"/>
    <lineage>
        <taxon>Bacteria</taxon>
        <taxon>Bacillati</taxon>
        <taxon>Bacillota</taxon>
        <taxon>Tissierellia</taxon>
        <taxon>Tissierellales</taxon>
        <taxon>Thermohalobacteraceae</taxon>
        <taxon>Caloranaerobacter</taxon>
    </lineage>
</organism>
<dbReference type="InterPro" id="IPR036921">
    <property type="entry name" value="PurM-like_N_sf"/>
</dbReference>
<dbReference type="Proteomes" id="UP000029622">
    <property type="component" value="Unassembled WGS sequence"/>
</dbReference>
<dbReference type="Pfam" id="PF00586">
    <property type="entry name" value="AIRS"/>
    <property type="match status" value="1"/>
</dbReference>
<dbReference type="STRING" id="1156417.Y919_07445"/>
<dbReference type="Gene3D" id="3.30.1330.10">
    <property type="entry name" value="PurM-like, N-terminal domain"/>
    <property type="match status" value="1"/>
</dbReference>
<accession>A0A096BGB3</accession>
<evidence type="ECO:0000313" key="3">
    <source>
        <dbReference type="Proteomes" id="UP000029622"/>
    </source>
</evidence>
<gene>
    <name evidence="2" type="ORF">Y919_07445</name>
</gene>
<sequence length="247" mass="27141">MKARRFRDLTFVEINDEQLLVISCDSSGAIGSKENDIVKVSPDILGYFTTNVALCEILSVGGDPFVIVNTLSVEMNDTGSKIIEGIKRAIEPIPNKDIIITGSTEENFPVIQTGMGITVIGIINTKDWVMPMTKKGAIALVVGVPKVGEEVIADNGKEIFSLKLLLELREYHFIQEILPVGSKGILFELKEMAKTNGLNLSVFNDVKIDLYKSAGPATCAIVSIEEKYFDILKDKCPIPINKVARFY</sequence>
<evidence type="ECO:0000259" key="1">
    <source>
        <dbReference type="Pfam" id="PF00586"/>
    </source>
</evidence>
<evidence type="ECO:0000313" key="2">
    <source>
        <dbReference type="EMBL" id="KGG80225.1"/>
    </source>
</evidence>
<protein>
    <submittedName>
        <fullName evidence="2">Selenophosphate synthase</fullName>
    </submittedName>
</protein>
<reference evidence="2 3" key="1">
    <citation type="submission" date="2013-12" db="EMBL/GenBank/DDBJ databases">
        <title>Draft genome sequence of Caloranaerobacter sp. H53214.</title>
        <authorList>
            <person name="Jiang L.J."/>
            <person name="Shao Z.Z."/>
            <person name="Long M.N."/>
        </authorList>
    </citation>
    <scope>NUCLEOTIDE SEQUENCE [LARGE SCALE GENOMIC DNA]</scope>
    <source>
        <strain evidence="2 3">H53214</strain>
    </source>
</reference>
<proteinExistence type="predicted"/>
<comment type="caution">
    <text evidence="2">The sequence shown here is derived from an EMBL/GenBank/DDBJ whole genome shotgun (WGS) entry which is preliminary data.</text>
</comment>